<dbReference type="Gene3D" id="3.40.50.720">
    <property type="entry name" value="NAD(P)-binding Rossmann-like Domain"/>
    <property type="match status" value="1"/>
</dbReference>
<comment type="similarity">
    <text evidence="2">Belongs to the NAD(P)-dependent epimerase/dehydratase family. Dihydroflavonol-4-reductase subfamily.</text>
</comment>
<feature type="domain" description="NAD-dependent epimerase/dehydratase" evidence="3">
    <location>
        <begin position="3"/>
        <end position="256"/>
    </location>
</feature>
<dbReference type="Pfam" id="PF01370">
    <property type="entry name" value="Epimerase"/>
    <property type="match status" value="1"/>
</dbReference>
<evidence type="ECO:0000313" key="5">
    <source>
        <dbReference type="Proteomes" id="UP000245768"/>
    </source>
</evidence>
<accession>A0A316YEM6</accession>
<gene>
    <name evidence="4" type="ORF">FA10DRAFT_291811</name>
</gene>
<dbReference type="FunCoup" id="A0A316YEM6">
    <property type="interactions" value="44"/>
</dbReference>
<dbReference type="InterPro" id="IPR050425">
    <property type="entry name" value="NAD(P)_dehydrat-like"/>
</dbReference>
<dbReference type="AlphaFoldDB" id="A0A316YEM6"/>
<sequence length="347" mass="37972">LTLITGVTGFVAAHVLDAVLASPQKYRVRGTMRSMAKKDEILNRLKPEDRERVEFVHVEDTASSDLSGALDGVKIVFHVASPFQIQVDDVAKDLLDPALDGTLNVLQAAQKQASVKKIVITSSFAAVTDLNAGDTQRPGYVYTEKDWNPATYKEAAAATGPMAGVFAYYASKKLAEKAAYDFVKENKSTFEIASINPPVIYGPTIQPGVTQKNLNLSSSGIYAMISSLDEMPGDHLPLYCDVRDVALAHVLAVEKEGAMGSRYLTSGGLFTWPQAAHLLAEKRPELKSRLPKNWEQVPVEDVSSKFASIDTSHAQKQLGLQFRSWQSTFLDSVDSLVELEKSAHWSR</sequence>
<evidence type="ECO:0000259" key="3">
    <source>
        <dbReference type="Pfam" id="PF01370"/>
    </source>
</evidence>
<dbReference type="InParanoid" id="A0A316YEM6"/>
<dbReference type="SUPFAM" id="SSF51735">
    <property type="entry name" value="NAD(P)-binding Rossmann-fold domains"/>
    <property type="match status" value="1"/>
</dbReference>
<dbReference type="Proteomes" id="UP000245768">
    <property type="component" value="Unassembled WGS sequence"/>
</dbReference>
<evidence type="ECO:0000256" key="2">
    <source>
        <dbReference type="ARBA" id="ARBA00023445"/>
    </source>
</evidence>
<dbReference type="EMBL" id="KZ819644">
    <property type="protein sequence ID" value="PWN86503.1"/>
    <property type="molecule type" value="Genomic_DNA"/>
</dbReference>
<keyword evidence="1" id="KW-0560">Oxidoreductase</keyword>
<dbReference type="PANTHER" id="PTHR10366">
    <property type="entry name" value="NAD DEPENDENT EPIMERASE/DEHYDRATASE"/>
    <property type="match status" value="1"/>
</dbReference>
<dbReference type="OrthoDB" id="2735536at2759"/>
<reference evidence="4 5" key="1">
    <citation type="journal article" date="2018" name="Mol. Biol. Evol.">
        <title>Broad Genomic Sampling Reveals a Smut Pathogenic Ancestry of the Fungal Clade Ustilaginomycotina.</title>
        <authorList>
            <person name="Kijpornyongpan T."/>
            <person name="Mondo S.J."/>
            <person name="Barry K."/>
            <person name="Sandor L."/>
            <person name="Lee J."/>
            <person name="Lipzen A."/>
            <person name="Pangilinan J."/>
            <person name="LaButti K."/>
            <person name="Hainaut M."/>
            <person name="Henrissat B."/>
            <person name="Grigoriev I.V."/>
            <person name="Spatafora J.W."/>
            <person name="Aime M.C."/>
        </authorList>
    </citation>
    <scope>NUCLEOTIDE SEQUENCE [LARGE SCALE GENOMIC DNA]</scope>
    <source>
        <strain evidence="4 5">MCA 4198</strain>
    </source>
</reference>
<proteinExistence type="inferred from homology"/>
<dbReference type="InterPro" id="IPR036291">
    <property type="entry name" value="NAD(P)-bd_dom_sf"/>
</dbReference>
<feature type="non-terminal residue" evidence="4">
    <location>
        <position position="1"/>
    </location>
</feature>
<dbReference type="PANTHER" id="PTHR10366:SF564">
    <property type="entry name" value="STEROL-4-ALPHA-CARBOXYLATE 3-DEHYDROGENASE, DECARBOXYLATING"/>
    <property type="match status" value="1"/>
</dbReference>
<organism evidence="4 5">
    <name type="scientific">Acaromyces ingoldii</name>
    <dbReference type="NCBI Taxonomy" id="215250"/>
    <lineage>
        <taxon>Eukaryota</taxon>
        <taxon>Fungi</taxon>
        <taxon>Dikarya</taxon>
        <taxon>Basidiomycota</taxon>
        <taxon>Ustilaginomycotina</taxon>
        <taxon>Exobasidiomycetes</taxon>
        <taxon>Exobasidiales</taxon>
        <taxon>Cryptobasidiaceae</taxon>
        <taxon>Acaromyces</taxon>
    </lineage>
</organism>
<evidence type="ECO:0000313" key="4">
    <source>
        <dbReference type="EMBL" id="PWN86503.1"/>
    </source>
</evidence>
<dbReference type="InterPro" id="IPR001509">
    <property type="entry name" value="Epimerase_deHydtase"/>
</dbReference>
<evidence type="ECO:0000256" key="1">
    <source>
        <dbReference type="ARBA" id="ARBA00023002"/>
    </source>
</evidence>
<dbReference type="GeneID" id="37046288"/>
<protein>
    <submittedName>
        <fullName evidence="4">NAD(P)-binding protein</fullName>
    </submittedName>
</protein>
<keyword evidence="5" id="KW-1185">Reference proteome</keyword>
<dbReference type="GO" id="GO:0016616">
    <property type="term" value="F:oxidoreductase activity, acting on the CH-OH group of donors, NAD or NADP as acceptor"/>
    <property type="evidence" value="ECO:0007669"/>
    <property type="project" value="TreeGrafter"/>
</dbReference>
<dbReference type="STRING" id="215250.A0A316YEM6"/>
<dbReference type="RefSeq" id="XP_025373701.1">
    <property type="nucleotide sequence ID" value="XM_025524372.1"/>
</dbReference>
<name>A0A316YEM6_9BASI</name>